<accession>A0A9P6JH17</accession>
<dbReference type="InterPro" id="IPR036322">
    <property type="entry name" value="WD40_repeat_dom_sf"/>
</dbReference>
<evidence type="ECO:0000313" key="1">
    <source>
        <dbReference type="EMBL" id="KAF9977882.1"/>
    </source>
</evidence>
<organism evidence="1 2">
    <name type="scientific">Modicella reniformis</name>
    <dbReference type="NCBI Taxonomy" id="1440133"/>
    <lineage>
        <taxon>Eukaryota</taxon>
        <taxon>Fungi</taxon>
        <taxon>Fungi incertae sedis</taxon>
        <taxon>Mucoromycota</taxon>
        <taxon>Mortierellomycotina</taxon>
        <taxon>Mortierellomycetes</taxon>
        <taxon>Mortierellales</taxon>
        <taxon>Mortierellaceae</taxon>
        <taxon>Modicella</taxon>
    </lineage>
</organism>
<evidence type="ECO:0000313" key="2">
    <source>
        <dbReference type="Proteomes" id="UP000749646"/>
    </source>
</evidence>
<dbReference type="Proteomes" id="UP000749646">
    <property type="component" value="Unassembled WGS sequence"/>
</dbReference>
<dbReference type="AlphaFoldDB" id="A0A9P6JH17"/>
<dbReference type="Gene3D" id="2.130.10.10">
    <property type="entry name" value="YVTN repeat-like/Quinoprotein amine dehydrogenase"/>
    <property type="match status" value="1"/>
</dbReference>
<comment type="caution">
    <text evidence="1">The sequence shown here is derived from an EMBL/GenBank/DDBJ whole genome shotgun (WGS) entry which is preliminary data.</text>
</comment>
<dbReference type="OrthoDB" id="1897642at2759"/>
<proteinExistence type="predicted"/>
<gene>
    <name evidence="1" type="ORF">BGZ65_007218</name>
</gene>
<reference evidence="1" key="1">
    <citation type="journal article" date="2020" name="Fungal Divers.">
        <title>Resolving the Mortierellaceae phylogeny through synthesis of multi-gene phylogenetics and phylogenomics.</title>
        <authorList>
            <person name="Vandepol N."/>
            <person name="Liber J."/>
            <person name="Desiro A."/>
            <person name="Na H."/>
            <person name="Kennedy M."/>
            <person name="Barry K."/>
            <person name="Grigoriev I.V."/>
            <person name="Miller A.N."/>
            <person name="O'Donnell K."/>
            <person name="Stajich J.E."/>
            <person name="Bonito G."/>
        </authorList>
    </citation>
    <scope>NUCLEOTIDE SEQUENCE</scope>
    <source>
        <strain evidence="1">MES-2147</strain>
    </source>
</reference>
<dbReference type="InterPro" id="IPR015943">
    <property type="entry name" value="WD40/YVTN_repeat-like_dom_sf"/>
</dbReference>
<feature type="non-terminal residue" evidence="1">
    <location>
        <position position="1"/>
    </location>
</feature>
<protein>
    <submittedName>
        <fullName evidence="1">Uncharacterized protein</fullName>
    </submittedName>
</protein>
<dbReference type="EMBL" id="JAAAHW010004159">
    <property type="protein sequence ID" value="KAF9977882.1"/>
    <property type="molecule type" value="Genomic_DNA"/>
</dbReference>
<name>A0A9P6JH17_9FUNG</name>
<keyword evidence="2" id="KW-1185">Reference proteome</keyword>
<dbReference type="SUPFAM" id="SSF50978">
    <property type="entry name" value="WD40 repeat-like"/>
    <property type="match status" value="1"/>
</dbReference>
<dbReference type="PANTHER" id="PTHR47232:SF1">
    <property type="entry name" value="TRANSDUCIN FAMILY PROTEIN _ WD-40 REPEAT FAMILY PROTEIN"/>
    <property type="match status" value="1"/>
</dbReference>
<sequence length="119" mass="13656">MPHQKAVNCVTAVMREDHSMSYITGGKDKRLFHWKFGPPDGQNRNGYEPQGLLELHQMHSNAITTTMYSHTSKILYTGGQDGRYVSYDLEHQQLIREQRLEAVLHIVQNPLDPRINVVA</sequence>
<dbReference type="PANTHER" id="PTHR47232">
    <property type="entry name" value="TRANSDUCIN FAMILY PROTEIN / WD-40 REPEAT FAMILY PROTEIN"/>
    <property type="match status" value="1"/>
</dbReference>